<name>F6VD90_CIOIN</name>
<evidence type="ECO:0000256" key="1">
    <source>
        <dbReference type="SAM" id="SignalP"/>
    </source>
</evidence>
<reference evidence="3" key="2">
    <citation type="journal article" date="2008" name="Genome Biol.">
        <title>Improved genome assembly and evidence-based global gene model set for the chordate Ciona intestinalis: new insight into intron and operon populations.</title>
        <authorList>
            <person name="Satou Y."/>
            <person name="Mineta K."/>
            <person name="Ogasawara M."/>
            <person name="Sasakura Y."/>
            <person name="Shoguchi E."/>
            <person name="Ueno K."/>
            <person name="Yamada L."/>
            <person name="Matsumoto J."/>
            <person name="Wasserscheid J."/>
            <person name="Dewar K."/>
            <person name="Wiley G.B."/>
            <person name="Macmil S.L."/>
            <person name="Roe B.A."/>
            <person name="Zeller R.W."/>
            <person name="Hastings K.E."/>
            <person name="Lemaire P."/>
            <person name="Lindquist E."/>
            <person name="Endo T."/>
            <person name="Hotta K."/>
            <person name="Inaba K."/>
        </authorList>
    </citation>
    <scope>NUCLEOTIDE SEQUENCE [LARGE SCALE GENOMIC DNA]</scope>
    <source>
        <strain evidence="3">wild type</strain>
    </source>
</reference>
<keyword evidence="1" id="KW-0732">Signal</keyword>
<dbReference type="GO" id="GO:0019216">
    <property type="term" value="P:regulation of lipid metabolic process"/>
    <property type="evidence" value="ECO:0000318"/>
    <property type="project" value="GO_Central"/>
</dbReference>
<sequence length="440" mass="49493">MNRLLLNLRVSTTFLAATIVHKENEKNEKIHRNLDGYPNSIFATAIANSSKMIRRRMEECGAPGMVVAVSINGRTVWSQGFGYSDVENDVECHPGTVMRVASISKCFTSVAMAKLWEEGKLDVDKPIHDYLPDYPPMKYKGKEVRVTLKHLLCHVGGVRHYNKEDVPDDKSKKENESEIYSTKHYTTVTEGLELFKDDPLINHPDENKFGYSSHAWTLVSAVLEKASGKTFLRLMNDTFHSLGMKHTKPDLNNPIIYGRSRYYERKDGRLFNSPYVDLSYKWSGGGFLSTVGDLLKFADAVMYCYNVKNTNYLPGFLRKDTVEKLWSSFSVPQRSEMSSDPEYMRYGLGWYVCPGQEGRGNCPNHQLEVAHTGGSVGASSIILLLPDDYKSDGVRSDAPMQGMSVAIITNIGKANLTPLARNISQQFLRQLSLLEEQTSG</sequence>
<keyword evidence="4" id="KW-1185">Reference proteome</keyword>
<dbReference type="PANTHER" id="PTHR46520">
    <property type="entry name" value="SERINE BETA-LACTAMASE-LIKE PROTEIN LACTB, MITOCHONDRIAL"/>
    <property type="match status" value="1"/>
</dbReference>
<dbReference type="Gene3D" id="3.40.710.10">
    <property type="entry name" value="DD-peptidase/beta-lactamase superfamily"/>
    <property type="match status" value="1"/>
</dbReference>
<dbReference type="GO" id="GO:0005739">
    <property type="term" value="C:mitochondrion"/>
    <property type="evidence" value="ECO:0000318"/>
    <property type="project" value="GO_Central"/>
</dbReference>
<protein>
    <recommendedName>
        <fullName evidence="2">Beta-lactamase-related domain-containing protein</fullName>
    </recommendedName>
</protein>
<dbReference type="InterPro" id="IPR012338">
    <property type="entry name" value="Beta-lactam/transpept-like"/>
</dbReference>
<organism evidence="3 4">
    <name type="scientific">Ciona intestinalis</name>
    <name type="common">Transparent sea squirt</name>
    <name type="synonym">Ascidia intestinalis</name>
    <dbReference type="NCBI Taxonomy" id="7719"/>
    <lineage>
        <taxon>Eukaryota</taxon>
        <taxon>Metazoa</taxon>
        <taxon>Chordata</taxon>
        <taxon>Tunicata</taxon>
        <taxon>Ascidiacea</taxon>
        <taxon>Phlebobranchia</taxon>
        <taxon>Cionidae</taxon>
        <taxon>Ciona</taxon>
    </lineage>
</organism>
<evidence type="ECO:0000313" key="4">
    <source>
        <dbReference type="Proteomes" id="UP000008144"/>
    </source>
</evidence>
<reference evidence="4" key="1">
    <citation type="journal article" date="2002" name="Science">
        <title>The draft genome of Ciona intestinalis: insights into chordate and vertebrate origins.</title>
        <authorList>
            <person name="Dehal P."/>
            <person name="Satou Y."/>
            <person name="Campbell R.K."/>
            <person name="Chapman J."/>
            <person name="Degnan B."/>
            <person name="De Tomaso A."/>
            <person name="Davidson B."/>
            <person name="Di Gregorio A."/>
            <person name="Gelpke M."/>
            <person name="Goodstein D.M."/>
            <person name="Harafuji N."/>
            <person name="Hastings K.E."/>
            <person name="Ho I."/>
            <person name="Hotta K."/>
            <person name="Huang W."/>
            <person name="Kawashima T."/>
            <person name="Lemaire P."/>
            <person name="Martinez D."/>
            <person name="Meinertzhagen I.A."/>
            <person name="Necula S."/>
            <person name="Nonaka M."/>
            <person name="Putnam N."/>
            <person name="Rash S."/>
            <person name="Saiga H."/>
            <person name="Satake M."/>
            <person name="Terry A."/>
            <person name="Yamada L."/>
            <person name="Wang H.G."/>
            <person name="Awazu S."/>
            <person name="Azumi K."/>
            <person name="Boore J."/>
            <person name="Branno M."/>
            <person name="Chin-Bow S."/>
            <person name="DeSantis R."/>
            <person name="Doyle S."/>
            <person name="Francino P."/>
            <person name="Keys D.N."/>
            <person name="Haga S."/>
            <person name="Hayashi H."/>
            <person name="Hino K."/>
            <person name="Imai K.S."/>
            <person name="Inaba K."/>
            <person name="Kano S."/>
            <person name="Kobayashi K."/>
            <person name="Kobayashi M."/>
            <person name="Lee B.I."/>
            <person name="Makabe K.W."/>
            <person name="Manohar C."/>
            <person name="Matassi G."/>
            <person name="Medina M."/>
            <person name="Mochizuki Y."/>
            <person name="Mount S."/>
            <person name="Morishita T."/>
            <person name="Miura S."/>
            <person name="Nakayama A."/>
            <person name="Nishizaka S."/>
            <person name="Nomoto H."/>
            <person name="Ohta F."/>
            <person name="Oishi K."/>
            <person name="Rigoutsos I."/>
            <person name="Sano M."/>
            <person name="Sasaki A."/>
            <person name="Sasakura Y."/>
            <person name="Shoguchi E."/>
            <person name="Shin-i T."/>
            <person name="Spagnuolo A."/>
            <person name="Stainier D."/>
            <person name="Suzuki M.M."/>
            <person name="Tassy O."/>
            <person name="Takatori N."/>
            <person name="Tokuoka M."/>
            <person name="Yagi K."/>
            <person name="Yoshizaki F."/>
            <person name="Wada S."/>
            <person name="Zhang C."/>
            <person name="Hyatt P.D."/>
            <person name="Larimer F."/>
            <person name="Detter C."/>
            <person name="Doggett N."/>
            <person name="Glavina T."/>
            <person name="Hawkins T."/>
            <person name="Richardson P."/>
            <person name="Lucas S."/>
            <person name="Kohara Y."/>
            <person name="Levine M."/>
            <person name="Satoh N."/>
            <person name="Rokhsar D.S."/>
        </authorList>
    </citation>
    <scope>NUCLEOTIDE SEQUENCE [LARGE SCALE GENOMIC DNA]</scope>
</reference>
<feature type="domain" description="Beta-lactamase-related" evidence="2">
    <location>
        <begin position="51"/>
        <end position="413"/>
    </location>
</feature>
<evidence type="ECO:0000313" key="3">
    <source>
        <dbReference type="Ensembl" id="ENSCINP00000013949.4"/>
    </source>
</evidence>
<feature type="signal peptide" evidence="1">
    <location>
        <begin position="1"/>
        <end position="16"/>
    </location>
</feature>
<dbReference type="Proteomes" id="UP000008144">
    <property type="component" value="Chromosome 2"/>
</dbReference>
<dbReference type="SUPFAM" id="SSF56601">
    <property type="entry name" value="beta-lactamase/transpeptidase-like"/>
    <property type="match status" value="1"/>
</dbReference>
<dbReference type="InterPro" id="IPR052794">
    <property type="entry name" value="Mito_Ser_Protease_LACTB"/>
</dbReference>
<dbReference type="EMBL" id="EAAA01001574">
    <property type="status" value="NOT_ANNOTATED_CDS"/>
    <property type="molecule type" value="Genomic_DNA"/>
</dbReference>
<dbReference type="Ensembl" id="ENSCINT00000013949.4">
    <property type="protein sequence ID" value="ENSCINP00000013949.4"/>
    <property type="gene ID" value="ENSCING00000006798.4"/>
</dbReference>
<dbReference type="PANTHER" id="PTHR46520:SF1">
    <property type="entry name" value="SERINE BETA-LACTAMASE-LIKE PROTEIN LACTB, MITOCHONDRIAL"/>
    <property type="match status" value="1"/>
</dbReference>
<dbReference type="GeneTree" id="ENSGT00390000001062"/>
<reference evidence="3" key="3">
    <citation type="submission" date="2025-08" db="UniProtKB">
        <authorList>
            <consortium name="Ensembl"/>
        </authorList>
    </citation>
    <scope>IDENTIFICATION</scope>
</reference>
<proteinExistence type="predicted"/>
<dbReference type="FunCoup" id="F6VD90">
    <property type="interactions" value="116"/>
</dbReference>
<dbReference type="GO" id="GO:0006508">
    <property type="term" value="P:proteolysis"/>
    <property type="evidence" value="ECO:0000318"/>
    <property type="project" value="GO_Central"/>
</dbReference>
<dbReference type="STRING" id="7719.ENSCINP00000013949"/>
<dbReference type="InterPro" id="IPR001466">
    <property type="entry name" value="Beta-lactam-related"/>
</dbReference>
<dbReference type="OMA" id="CCRQQRH"/>
<dbReference type="GO" id="GO:0008233">
    <property type="term" value="F:peptidase activity"/>
    <property type="evidence" value="ECO:0000318"/>
    <property type="project" value="GO_Central"/>
</dbReference>
<accession>F6VD90</accession>
<dbReference type="HOGENOM" id="CLU_020027_6_0_1"/>
<reference evidence="3" key="4">
    <citation type="submission" date="2025-09" db="UniProtKB">
        <authorList>
            <consortium name="Ensembl"/>
        </authorList>
    </citation>
    <scope>IDENTIFICATION</scope>
</reference>
<feature type="chain" id="PRO_5003343707" description="Beta-lactamase-related domain-containing protein" evidence="1">
    <location>
        <begin position="17"/>
        <end position="440"/>
    </location>
</feature>
<evidence type="ECO:0000259" key="2">
    <source>
        <dbReference type="Pfam" id="PF00144"/>
    </source>
</evidence>
<dbReference type="AlphaFoldDB" id="F6VD90"/>
<dbReference type="Pfam" id="PF00144">
    <property type="entry name" value="Beta-lactamase"/>
    <property type="match status" value="1"/>
</dbReference>
<dbReference type="InParanoid" id="F6VD90"/>